<evidence type="ECO:0000313" key="9">
    <source>
        <dbReference type="EMBL" id="RDU66390.1"/>
    </source>
</evidence>
<dbReference type="PROSITE" id="PS50893">
    <property type="entry name" value="ABC_TRANSPORTER_2"/>
    <property type="match status" value="1"/>
</dbReference>
<evidence type="ECO:0000313" key="10">
    <source>
        <dbReference type="Proteomes" id="UP000256379"/>
    </source>
</evidence>
<sequence length="242" mass="26976">MMTLAIKNITLMYQNTALLKNLSLEIQSGKITLLLGASGSGKSLSALAFAGLTPANTVQTDGCVLYNDSVIVPQNHRGRLFSHIMQNPRTCFNPLYTIKNHIRETLTAIGKTYDTQHVCNIFDEVGLDSEVLNFYSFELSGGMLQRVMIAIALLSESQFLIADEPTTDLDLLVQNKILTILLELQKKRNLGILFITHDLDIAIQIADYVVIINEGMIIKELDRDKSRKSKNLIKAEIIHAML</sequence>
<comment type="subcellular location">
    <subcellularLocation>
        <location evidence="1">Cell inner membrane</location>
        <topology evidence="1">Peripheral membrane protein</topology>
    </subcellularLocation>
</comment>
<evidence type="ECO:0000256" key="2">
    <source>
        <dbReference type="ARBA" id="ARBA00005417"/>
    </source>
</evidence>
<dbReference type="InterPro" id="IPR003439">
    <property type="entry name" value="ABC_transporter-like_ATP-bd"/>
</dbReference>
<dbReference type="PANTHER" id="PTHR43297">
    <property type="entry name" value="OLIGOPEPTIDE TRANSPORT ATP-BINDING PROTEIN APPD"/>
    <property type="match status" value="1"/>
</dbReference>
<evidence type="ECO:0000256" key="5">
    <source>
        <dbReference type="ARBA" id="ARBA00022741"/>
    </source>
</evidence>
<gene>
    <name evidence="9" type="primary">nikD</name>
    <name evidence="9" type="ORF">CQA53_04025</name>
</gene>
<evidence type="ECO:0000256" key="3">
    <source>
        <dbReference type="ARBA" id="ARBA00022448"/>
    </source>
</evidence>
<organism evidence="9 10">
    <name type="scientific">Helicobacter didelphidarum</name>
    <dbReference type="NCBI Taxonomy" id="2040648"/>
    <lineage>
        <taxon>Bacteria</taxon>
        <taxon>Pseudomonadati</taxon>
        <taxon>Campylobacterota</taxon>
        <taxon>Epsilonproteobacteria</taxon>
        <taxon>Campylobacterales</taxon>
        <taxon>Helicobacteraceae</taxon>
        <taxon>Helicobacter</taxon>
    </lineage>
</organism>
<dbReference type="SUPFAM" id="SSF52540">
    <property type="entry name" value="P-loop containing nucleoside triphosphate hydrolases"/>
    <property type="match status" value="1"/>
</dbReference>
<feature type="domain" description="ABC transporter" evidence="8">
    <location>
        <begin position="4"/>
        <end position="239"/>
    </location>
</feature>
<dbReference type="InterPro" id="IPR027417">
    <property type="entry name" value="P-loop_NTPase"/>
</dbReference>
<dbReference type="EMBL" id="NXLQ01000005">
    <property type="protein sequence ID" value="RDU66390.1"/>
    <property type="molecule type" value="Genomic_DNA"/>
</dbReference>
<keyword evidence="4" id="KW-1003">Cell membrane</keyword>
<evidence type="ECO:0000256" key="1">
    <source>
        <dbReference type="ARBA" id="ARBA00004417"/>
    </source>
</evidence>
<keyword evidence="5" id="KW-0547">Nucleotide-binding</keyword>
<dbReference type="InterPro" id="IPR050388">
    <property type="entry name" value="ABC_Ni/Peptide_Import"/>
</dbReference>
<dbReference type="InterPro" id="IPR017871">
    <property type="entry name" value="ABC_transporter-like_CS"/>
</dbReference>
<evidence type="ECO:0000256" key="7">
    <source>
        <dbReference type="ARBA" id="ARBA00023136"/>
    </source>
</evidence>
<comment type="similarity">
    <text evidence="2">Belongs to the ABC transporter superfamily.</text>
</comment>
<dbReference type="Pfam" id="PF00005">
    <property type="entry name" value="ABC_tran"/>
    <property type="match status" value="1"/>
</dbReference>
<dbReference type="GO" id="GO:0016887">
    <property type="term" value="F:ATP hydrolysis activity"/>
    <property type="evidence" value="ECO:0007669"/>
    <property type="project" value="InterPro"/>
</dbReference>
<dbReference type="PANTHER" id="PTHR43297:SF2">
    <property type="entry name" value="DIPEPTIDE TRANSPORT ATP-BINDING PROTEIN DPPD"/>
    <property type="match status" value="1"/>
</dbReference>
<proteinExistence type="inferred from homology"/>
<reference evidence="9 10" key="1">
    <citation type="submission" date="2018-04" db="EMBL/GenBank/DDBJ databases">
        <title>Novel Campyloabacter and Helicobacter Species and Strains.</title>
        <authorList>
            <person name="Mannion A.J."/>
            <person name="Shen Z."/>
            <person name="Fox J.G."/>
        </authorList>
    </citation>
    <scope>NUCLEOTIDE SEQUENCE [LARGE SCALE GENOMIC DNA]</scope>
    <source>
        <strain evidence="9 10">MIT 17-337</strain>
    </source>
</reference>
<dbReference type="AlphaFoldDB" id="A0A3D8IN12"/>
<keyword evidence="10" id="KW-1185">Reference proteome</keyword>
<name>A0A3D8IN12_9HELI</name>
<comment type="caution">
    <text evidence="9">The sequence shown here is derived from an EMBL/GenBank/DDBJ whole genome shotgun (WGS) entry which is preliminary data.</text>
</comment>
<dbReference type="SMART" id="SM00382">
    <property type="entry name" value="AAA"/>
    <property type="match status" value="1"/>
</dbReference>
<dbReference type="OrthoDB" id="9814623at2"/>
<dbReference type="GO" id="GO:0005886">
    <property type="term" value="C:plasma membrane"/>
    <property type="evidence" value="ECO:0007669"/>
    <property type="project" value="UniProtKB-SubCell"/>
</dbReference>
<dbReference type="PROSITE" id="PS00211">
    <property type="entry name" value="ABC_TRANSPORTER_1"/>
    <property type="match status" value="1"/>
</dbReference>
<evidence type="ECO:0000259" key="8">
    <source>
        <dbReference type="PROSITE" id="PS50893"/>
    </source>
</evidence>
<keyword evidence="6 9" id="KW-0067">ATP-binding</keyword>
<evidence type="ECO:0000256" key="6">
    <source>
        <dbReference type="ARBA" id="ARBA00022840"/>
    </source>
</evidence>
<dbReference type="Gene3D" id="3.40.50.300">
    <property type="entry name" value="P-loop containing nucleotide triphosphate hydrolases"/>
    <property type="match status" value="1"/>
</dbReference>
<accession>A0A3D8IN12</accession>
<keyword evidence="3" id="KW-0813">Transport</keyword>
<evidence type="ECO:0000256" key="4">
    <source>
        <dbReference type="ARBA" id="ARBA00022475"/>
    </source>
</evidence>
<keyword evidence="7" id="KW-0472">Membrane</keyword>
<dbReference type="Proteomes" id="UP000256379">
    <property type="component" value="Unassembled WGS sequence"/>
</dbReference>
<protein>
    <submittedName>
        <fullName evidence="9">Nickel import ATP-binding protein NikD</fullName>
    </submittedName>
</protein>
<dbReference type="GO" id="GO:0005524">
    <property type="term" value="F:ATP binding"/>
    <property type="evidence" value="ECO:0007669"/>
    <property type="project" value="UniProtKB-KW"/>
</dbReference>
<dbReference type="InterPro" id="IPR003593">
    <property type="entry name" value="AAA+_ATPase"/>
</dbReference>